<dbReference type="RefSeq" id="WP_023932400.1">
    <property type="nucleotide sequence ID" value="NZ_DF196819.1"/>
</dbReference>
<evidence type="ECO:0000256" key="2">
    <source>
        <dbReference type="ARBA" id="ARBA00008854"/>
    </source>
</evidence>
<dbReference type="PANTHER" id="PTHR34478">
    <property type="entry name" value="PROTEIN LEMA"/>
    <property type="match status" value="1"/>
</dbReference>
<evidence type="ECO:0000313" key="6">
    <source>
        <dbReference type="EMBL" id="GAD29897.1"/>
    </source>
</evidence>
<evidence type="ECO:0000256" key="5">
    <source>
        <dbReference type="ARBA" id="ARBA00023136"/>
    </source>
</evidence>
<evidence type="ECO:0000313" key="7">
    <source>
        <dbReference type="Proteomes" id="UP000030675"/>
    </source>
</evidence>
<name>A0A0U1P5E5_PHOLE</name>
<dbReference type="InterPro" id="IPR007156">
    <property type="entry name" value="MamQ_LemA"/>
</dbReference>
<dbReference type="AlphaFoldDB" id="A0A0U1P5E5"/>
<dbReference type="Gene3D" id="1.20.1440.20">
    <property type="entry name" value="LemA-like domain"/>
    <property type="match status" value="1"/>
</dbReference>
<dbReference type="GO" id="GO:0016020">
    <property type="term" value="C:membrane"/>
    <property type="evidence" value="ECO:0007669"/>
    <property type="project" value="UniProtKB-SubCell"/>
</dbReference>
<dbReference type="Proteomes" id="UP000030675">
    <property type="component" value="Unassembled WGS sequence"/>
</dbReference>
<organism evidence="6 7">
    <name type="scientific">Photobacterium leiognathi lrivu.4.1</name>
    <dbReference type="NCBI Taxonomy" id="1248232"/>
    <lineage>
        <taxon>Bacteria</taxon>
        <taxon>Pseudomonadati</taxon>
        <taxon>Pseudomonadota</taxon>
        <taxon>Gammaproteobacteria</taxon>
        <taxon>Vibrionales</taxon>
        <taxon>Vibrionaceae</taxon>
        <taxon>Photobacterium</taxon>
    </lineage>
</organism>
<proteinExistence type="inferred from homology"/>
<sequence>MSLIITIAVIVLLAFIYISLRNGLIGKKNQVANAESSIDVMLKKRFDLLPNLIETAKAYMQHEKTVLTELTELRSQANSATSTDEKAALDKQMSTALSHFRVAVEAYPELKANENIDTVLRSMNEVEAQLSASRRSFNAAVTDFNNAVEMFPSSIIANSMNLKTLPLFEIPEVERQNIDAAALFNNK</sequence>
<dbReference type="eggNOG" id="COG1704">
    <property type="taxonomic scope" value="Bacteria"/>
</dbReference>
<comment type="subcellular location">
    <subcellularLocation>
        <location evidence="1">Membrane</location>
        <topology evidence="1">Single-pass membrane protein</topology>
    </subcellularLocation>
</comment>
<evidence type="ECO:0000256" key="3">
    <source>
        <dbReference type="ARBA" id="ARBA00022692"/>
    </source>
</evidence>
<dbReference type="PANTHER" id="PTHR34478:SF1">
    <property type="entry name" value="PROTEIN LEMA"/>
    <property type="match status" value="1"/>
</dbReference>
<reference evidence="7" key="1">
    <citation type="submission" date="2012-12" db="EMBL/GenBank/DDBJ databases">
        <title>Genome Sequence of Photobacterium leiognathi lrivu.4.1.</title>
        <authorList>
            <person name="Urbanczyk H."/>
            <person name="Ogura Y."/>
            <person name="Hayashi T."/>
            <person name="Dunlap P.V."/>
        </authorList>
    </citation>
    <scope>NUCLEOTIDE SEQUENCE [LARGE SCALE GENOMIC DNA]</scope>
    <source>
        <strain evidence="7">lrivu.4.1</strain>
    </source>
</reference>
<evidence type="ECO:0000256" key="4">
    <source>
        <dbReference type="ARBA" id="ARBA00022989"/>
    </source>
</evidence>
<gene>
    <name evidence="6" type="ORF">PLEI_1551</name>
</gene>
<dbReference type="InterPro" id="IPR023353">
    <property type="entry name" value="LemA-like_dom_sf"/>
</dbReference>
<accession>A0A0U1P5E5</accession>
<evidence type="ECO:0000256" key="1">
    <source>
        <dbReference type="ARBA" id="ARBA00004167"/>
    </source>
</evidence>
<dbReference type="Pfam" id="PF04011">
    <property type="entry name" value="LemA"/>
    <property type="match status" value="1"/>
</dbReference>
<keyword evidence="4" id="KW-1133">Transmembrane helix</keyword>
<keyword evidence="5" id="KW-0472">Membrane</keyword>
<protein>
    <submittedName>
        <fullName evidence="6">Listeria epitope LemA</fullName>
    </submittedName>
</protein>
<dbReference type="EMBL" id="DF196819">
    <property type="protein sequence ID" value="GAD29897.1"/>
    <property type="molecule type" value="Genomic_DNA"/>
</dbReference>
<dbReference type="SUPFAM" id="SSF140478">
    <property type="entry name" value="LemA-like"/>
    <property type="match status" value="1"/>
</dbReference>
<dbReference type="HOGENOM" id="CLU_056714_3_1_6"/>
<comment type="similarity">
    <text evidence="2">Belongs to the LemA family.</text>
</comment>
<keyword evidence="3" id="KW-0812">Transmembrane</keyword>